<evidence type="ECO:0000313" key="2">
    <source>
        <dbReference type="EMBL" id="OIQ74157.1"/>
    </source>
</evidence>
<keyword evidence="1" id="KW-0472">Membrane</keyword>
<name>A0A1J5QDX8_9ZZZZ</name>
<evidence type="ECO:0000256" key="1">
    <source>
        <dbReference type="SAM" id="Phobius"/>
    </source>
</evidence>
<feature type="transmembrane region" description="Helical" evidence="1">
    <location>
        <begin position="186"/>
        <end position="207"/>
    </location>
</feature>
<dbReference type="EMBL" id="MLJW01002605">
    <property type="protein sequence ID" value="OIQ74157.1"/>
    <property type="molecule type" value="Genomic_DNA"/>
</dbReference>
<sequence length="288" mass="30958">MTRLLAVFVTFTAAAMTAVAAMSRGGNEIDKALLVAMSIAIVLSVHLLPALSRRPSTWLVWIGCLLCAIYGHFTFLTYASLRAGDVRAQQSMLSVGTERQIDAAREALAEIKARPVAIVAAELARSDNRRERAALRAEIAEGKRAEAIRDELFRLSGVATSAKVTGATDPVTDRLAAVTGMSENTVTVVIGMTFSILLELIGALLWYEALHQPKELVTVESEKDAKETGVDSVTESITDVTQPITDVVTVRAAINDGKCRKTVASIREFLGCSQARAMELRKVLVAAT</sequence>
<keyword evidence="1" id="KW-0812">Transmembrane</keyword>
<protein>
    <submittedName>
        <fullName evidence="2">Uncharacterized protein</fullName>
    </submittedName>
</protein>
<accession>A0A1J5QDX8</accession>
<feature type="transmembrane region" description="Helical" evidence="1">
    <location>
        <begin position="58"/>
        <end position="81"/>
    </location>
</feature>
<reference evidence="2" key="1">
    <citation type="submission" date="2016-10" db="EMBL/GenBank/DDBJ databases">
        <title>Sequence of Gallionella enrichment culture.</title>
        <authorList>
            <person name="Poehlein A."/>
            <person name="Muehling M."/>
            <person name="Daniel R."/>
        </authorList>
    </citation>
    <scope>NUCLEOTIDE SEQUENCE</scope>
</reference>
<dbReference type="AlphaFoldDB" id="A0A1J5QDX8"/>
<comment type="caution">
    <text evidence="2">The sequence shown here is derived from an EMBL/GenBank/DDBJ whole genome shotgun (WGS) entry which is preliminary data.</text>
</comment>
<feature type="transmembrane region" description="Helical" evidence="1">
    <location>
        <begin position="33"/>
        <end position="51"/>
    </location>
</feature>
<organism evidence="2">
    <name type="scientific">mine drainage metagenome</name>
    <dbReference type="NCBI Taxonomy" id="410659"/>
    <lineage>
        <taxon>unclassified sequences</taxon>
        <taxon>metagenomes</taxon>
        <taxon>ecological metagenomes</taxon>
    </lineage>
</organism>
<gene>
    <name evidence="2" type="ORF">GALL_441990</name>
</gene>
<proteinExistence type="predicted"/>
<keyword evidence="1" id="KW-1133">Transmembrane helix</keyword>